<sequence length="228" mass="25994">IINNLSFLKLFKIARKSQESTAMHALKSVLLCSGSIVRSIQGTSYLSILIILVLAAYILRPALLYINRLLHTTGSSGRHATQRLLTSVIAMVIKISRANYRTSRVIREASKRTENFLHALLVLPLICLQIFDLSFILFDFFRAVIMVFANFMGVVFSYAIFIFNTYKIVVMCTASIMLSVYYTSYYSILLIRSGLACLDSFRALMQHNSLRLLLIRYKEQKMRVANVL</sequence>
<feature type="non-terminal residue" evidence="2">
    <location>
        <position position="1"/>
    </location>
</feature>
<dbReference type="AlphaFoldDB" id="A0A267FKU4"/>
<organism evidence="2 3">
    <name type="scientific">Macrostomum lignano</name>
    <dbReference type="NCBI Taxonomy" id="282301"/>
    <lineage>
        <taxon>Eukaryota</taxon>
        <taxon>Metazoa</taxon>
        <taxon>Spiralia</taxon>
        <taxon>Lophotrochozoa</taxon>
        <taxon>Platyhelminthes</taxon>
        <taxon>Rhabditophora</taxon>
        <taxon>Macrostomorpha</taxon>
        <taxon>Macrostomida</taxon>
        <taxon>Macrostomidae</taxon>
        <taxon>Macrostomum</taxon>
    </lineage>
</organism>
<keyword evidence="1" id="KW-0812">Transmembrane</keyword>
<evidence type="ECO:0000313" key="2">
    <source>
        <dbReference type="EMBL" id="PAA74420.1"/>
    </source>
</evidence>
<keyword evidence="1" id="KW-1133">Transmembrane helix</keyword>
<protein>
    <submittedName>
        <fullName evidence="2">Uncharacterized protein</fullName>
    </submittedName>
</protein>
<keyword evidence="1" id="KW-0472">Membrane</keyword>
<feature type="transmembrane region" description="Helical" evidence="1">
    <location>
        <begin position="168"/>
        <end position="188"/>
    </location>
</feature>
<gene>
    <name evidence="2" type="ORF">BOX15_Mlig030860g4</name>
</gene>
<proteinExistence type="predicted"/>
<reference evidence="2 3" key="1">
    <citation type="submission" date="2017-06" db="EMBL/GenBank/DDBJ databases">
        <title>A platform for efficient transgenesis in Macrostomum lignano, a flatworm model organism for stem cell research.</title>
        <authorList>
            <person name="Berezikov E."/>
        </authorList>
    </citation>
    <scope>NUCLEOTIDE SEQUENCE [LARGE SCALE GENOMIC DNA]</scope>
    <source>
        <strain evidence="2">DV1</strain>
        <tissue evidence="2">Whole organism</tissue>
    </source>
</reference>
<evidence type="ECO:0000313" key="3">
    <source>
        <dbReference type="Proteomes" id="UP000215902"/>
    </source>
</evidence>
<feature type="transmembrane region" description="Helical" evidence="1">
    <location>
        <begin position="46"/>
        <end position="66"/>
    </location>
</feature>
<comment type="caution">
    <text evidence="2">The sequence shown here is derived from an EMBL/GenBank/DDBJ whole genome shotgun (WGS) entry which is preliminary data.</text>
</comment>
<feature type="transmembrane region" description="Helical" evidence="1">
    <location>
        <begin position="143"/>
        <end position="161"/>
    </location>
</feature>
<evidence type="ECO:0000256" key="1">
    <source>
        <dbReference type="SAM" id="Phobius"/>
    </source>
</evidence>
<dbReference type="EMBL" id="NIVC01000948">
    <property type="protein sequence ID" value="PAA74420.1"/>
    <property type="molecule type" value="Genomic_DNA"/>
</dbReference>
<feature type="transmembrane region" description="Helical" evidence="1">
    <location>
        <begin position="116"/>
        <end position="137"/>
    </location>
</feature>
<accession>A0A267FKU4</accession>
<keyword evidence="3" id="KW-1185">Reference proteome</keyword>
<dbReference type="Proteomes" id="UP000215902">
    <property type="component" value="Unassembled WGS sequence"/>
</dbReference>
<name>A0A267FKU4_9PLAT</name>